<evidence type="ECO:0000313" key="12">
    <source>
        <dbReference type="Proteomes" id="UP000671879"/>
    </source>
</evidence>
<dbReference type="InterPro" id="IPR052180">
    <property type="entry name" value="NhaC_Na-H+_Antiporter"/>
</dbReference>
<comment type="subcellular location">
    <subcellularLocation>
        <location evidence="1">Cell membrane</location>
        <topology evidence="1">Multi-pass membrane protein</topology>
    </subcellularLocation>
</comment>
<evidence type="ECO:0000256" key="1">
    <source>
        <dbReference type="ARBA" id="ARBA00004651"/>
    </source>
</evidence>
<evidence type="ECO:0000256" key="3">
    <source>
        <dbReference type="ARBA" id="ARBA00022449"/>
    </source>
</evidence>
<dbReference type="Proteomes" id="UP000671879">
    <property type="component" value="Chromosome"/>
</dbReference>
<feature type="transmembrane region" description="Helical" evidence="9">
    <location>
        <begin position="143"/>
        <end position="169"/>
    </location>
</feature>
<keyword evidence="4" id="KW-1003">Cell membrane</keyword>
<dbReference type="GO" id="GO:0015297">
    <property type="term" value="F:antiporter activity"/>
    <property type="evidence" value="ECO:0007669"/>
    <property type="project" value="UniProtKB-KW"/>
</dbReference>
<dbReference type="Pfam" id="PF03553">
    <property type="entry name" value="Na_H_antiporter"/>
    <property type="match status" value="2"/>
</dbReference>
<feature type="transmembrane region" description="Helical" evidence="9">
    <location>
        <begin position="15"/>
        <end position="34"/>
    </location>
</feature>
<organism evidence="11 12">
    <name type="scientific">Aminithiophilus ramosus</name>
    <dbReference type="NCBI Taxonomy" id="3029084"/>
    <lineage>
        <taxon>Bacteria</taxon>
        <taxon>Thermotogati</taxon>
        <taxon>Synergistota</taxon>
        <taxon>Synergistia</taxon>
        <taxon>Synergistales</taxon>
        <taxon>Aminithiophilaceae</taxon>
        <taxon>Aminithiophilus</taxon>
    </lineage>
</organism>
<evidence type="ECO:0000256" key="8">
    <source>
        <dbReference type="ARBA" id="ARBA00038435"/>
    </source>
</evidence>
<keyword evidence="7 9" id="KW-0472">Membrane</keyword>
<dbReference type="InterPro" id="IPR018461">
    <property type="entry name" value="Na/H_Antiport_NhaC-like_C"/>
</dbReference>
<evidence type="ECO:0000256" key="6">
    <source>
        <dbReference type="ARBA" id="ARBA00022989"/>
    </source>
</evidence>
<feature type="transmembrane region" description="Helical" evidence="9">
    <location>
        <begin position="40"/>
        <end position="59"/>
    </location>
</feature>
<dbReference type="KEGG" id="aram:KAR29_05705"/>
<dbReference type="PANTHER" id="PTHR33451:SF3">
    <property type="entry name" value="MALATE-2H(+)_NA(+)-LACTATE ANTIPORTER"/>
    <property type="match status" value="1"/>
</dbReference>
<evidence type="ECO:0000313" key="11">
    <source>
        <dbReference type="EMBL" id="QTX33367.1"/>
    </source>
</evidence>
<feature type="domain" description="Na+/H+ antiporter NhaC-like C-terminal" evidence="10">
    <location>
        <begin position="320"/>
        <end position="490"/>
    </location>
</feature>
<feature type="transmembrane region" description="Helical" evidence="9">
    <location>
        <begin position="71"/>
        <end position="95"/>
    </location>
</feature>
<feature type="transmembrane region" description="Helical" evidence="9">
    <location>
        <begin position="115"/>
        <end position="136"/>
    </location>
</feature>
<evidence type="ECO:0000256" key="4">
    <source>
        <dbReference type="ARBA" id="ARBA00022475"/>
    </source>
</evidence>
<evidence type="ECO:0000256" key="5">
    <source>
        <dbReference type="ARBA" id="ARBA00022692"/>
    </source>
</evidence>
<dbReference type="InterPro" id="IPR004770">
    <property type="entry name" value="Na/H_antiport_NhaC"/>
</dbReference>
<reference evidence="12" key="1">
    <citation type="submission" date="2021-04" db="EMBL/GenBank/DDBJ databases">
        <title>A novel Synergistetes isolate from a pyrite-forming mixed culture.</title>
        <authorList>
            <person name="Bunk B."/>
            <person name="Sproer C."/>
            <person name="Spring S."/>
            <person name="Pester M."/>
        </authorList>
    </citation>
    <scope>NUCLEOTIDE SEQUENCE [LARGE SCALE GENOMIC DNA]</scope>
    <source>
        <strain evidence="12">J.5.4.2-T.3.5.2</strain>
    </source>
</reference>
<feature type="transmembrane region" description="Helical" evidence="9">
    <location>
        <begin position="197"/>
        <end position="218"/>
    </location>
</feature>
<evidence type="ECO:0000256" key="9">
    <source>
        <dbReference type="SAM" id="Phobius"/>
    </source>
</evidence>
<accession>A0A9Q7APZ8</accession>
<evidence type="ECO:0000259" key="10">
    <source>
        <dbReference type="Pfam" id="PF03553"/>
    </source>
</evidence>
<dbReference type="AlphaFoldDB" id="A0A9Q7APZ8"/>
<dbReference type="EMBL" id="CP072943">
    <property type="protein sequence ID" value="QTX33367.1"/>
    <property type="molecule type" value="Genomic_DNA"/>
</dbReference>
<comment type="similarity">
    <text evidence="8">Belongs to the NhaC Na(+)/H(+) (TC 2.A.35) antiporter family.</text>
</comment>
<evidence type="ECO:0000256" key="7">
    <source>
        <dbReference type="ARBA" id="ARBA00023136"/>
    </source>
</evidence>
<evidence type="ECO:0000256" key="2">
    <source>
        <dbReference type="ARBA" id="ARBA00022448"/>
    </source>
</evidence>
<feature type="domain" description="Na+/H+ antiporter NhaC-like C-terminal" evidence="10">
    <location>
        <begin position="166"/>
        <end position="306"/>
    </location>
</feature>
<dbReference type="GO" id="GO:0005886">
    <property type="term" value="C:plasma membrane"/>
    <property type="evidence" value="ECO:0007669"/>
    <property type="project" value="UniProtKB-SubCell"/>
</dbReference>
<feature type="transmembrane region" description="Helical" evidence="9">
    <location>
        <begin position="387"/>
        <end position="405"/>
    </location>
</feature>
<feature type="transmembrane region" description="Helical" evidence="9">
    <location>
        <begin position="476"/>
        <end position="494"/>
    </location>
</feature>
<feature type="transmembrane region" description="Helical" evidence="9">
    <location>
        <begin position="239"/>
        <end position="260"/>
    </location>
</feature>
<gene>
    <name evidence="11" type="primary">nhaC</name>
    <name evidence="11" type="ORF">KAR29_05705</name>
</gene>
<dbReference type="RefSeq" id="WP_274374652.1">
    <property type="nucleotide sequence ID" value="NZ_CP072943.1"/>
</dbReference>
<dbReference type="PANTHER" id="PTHR33451">
    <property type="entry name" value="MALATE-2H(+)/NA(+)-LACTATE ANTIPORTER"/>
    <property type="match status" value="1"/>
</dbReference>
<keyword evidence="5 9" id="KW-0812">Transmembrane</keyword>
<keyword evidence="3" id="KW-0050">Antiport</keyword>
<proteinExistence type="inferred from homology"/>
<sequence length="505" mass="52415">MSDLSVEKKGRKPSFVEALLVLVAAAAMISFGVLKLGVDAHIPIVFSATLTAFVGRWVLGIRWSEIEEGMLQGITMALQAIIILMTVGLIVGSWILSGSVPSMIYYGLDILSPGFFLLASLLICSVVGLATGTSWGTTGTVGIALMGIGAGLGIPAPLTAGLVISGAYFGDKMSPLSDTTNLAPAVAGTDLFTHIRAMVATTGVTYVIVAALAIFFGMKYGSGTLDASRIDAIQALMAAEFHISPMGLIPPLIVIVLAVAKLPALPGLAAGIGAAVLMCIAQGTGMGDIIGALHYGYEAALASEIAGAETLEAVSQLMADHSIVGVAPEMAQEVGGMLNELLTRGGLDSMMWTISLILCALSFGGMMERCGFLEVLLHTILKGVRSVGGLVAAVIASCFVSNLFLGDQYLSIVMPGRMFKGAFDEKGLHPKMLSRSLEDCGTLTSVLIPWNTCGAYNAGVLGVPTLAYAPFAFLNYLNPIVAIVMSYLGIAVSWQEGKDPKADKA</sequence>
<feature type="transmembrane region" description="Helical" evidence="9">
    <location>
        <begin position="349"/>
        <end position="367"/>
    </location>
</feature>
<keyword evidence="12" id="KW-1185">Reference proteome</keyword>
<dbReference type="NCBIfam" id="TIGR00931">
    <property type="entry name" value="antiport_nhaC"/>
    <property type="match status" value="1"/>
</dbReference>
<protein>
    <submittedName>
        <fullName evidence="11">Na+/H+ antiporter NhaC</fullName>
    </submittedName>
</protein>
<keyword evidence="6 9" id="KW-1133">Transmembrane helix</keyword>
<name>A0A9Q7APZ8_9BACT</name>
<keyword evidence="2" id="KW-0813">Transport</keyword>